<keyword evidence="1" id="KW-0812">Transmembrane</keyword>
<dbReference type="Proteomes" id="UP000636960">
    <property type="component" value="Unassembled WGS sequence"/>
</dbReference>
<keyword evidence="3" id="KW-1185">Reference proteome</keyword>
<evidence type="ECO:0000313" key="2">
    <source>
        <dbReference type="EMBL" id="GIE94081.1"/>
    </source>
</evidence>
<organism evidence="2 3">
    <name type="scientific">Paractinoplanes rishiriensis</name>
    <dbReference type="NCBI Taxonomy" id="1050105"/>
    <lineage>
        <taxon>Bacteria</taxon>
        <taxon>Bacillati</taxon>
        <taxon>Actinomycetota</taxon>
        <taxon>Actinomycetes</taxon>
        <taxon>Micromonosporales</taxon>
        <taxon>Micromonosporaceae</taxon>
        <taxon>Paractinoplanes</taxon>
    </lineage>
</organism>
<dbReference type="SUPFAM" id="SSF48452">
    <property type="entry name" value="TPR-like"/>
    <property type="match status" value="1"/>
</dbReference>
<protein>
    <recommendedName>
        <fullName evidence="4">Tetratricopeptide repeat protein</fullName>
    </recommendedName>
</protein>
<proteinExistence type="predicted"/>
<dbReference type="RefSeq" id="WP_203780409.1">
    <property type="nucleotide sequence ID" value="NZ_BOMV01000009.1"/>
</dbReference>
<evidence type="ECO:0000313" key="3">
    <source>
        <dbReference type="Proteomes" id="UP000636960"/>
    </source>
</evidence>
<keyword evidence="1" id="KW-1133">Transmembrane helix</keyword>
<comment type="caution">
    <text evidence="2">The sequence shown here is derived from an EMBL/GenBank/DDBJ whole genome shotgun (WGS) entry which is preliminary data.</text>
</comment>
<sequence>MTAPEPVLGRVQALLMAGRPDQALAELSALPPAEAVGSVAMQLRCAALVQMGRWPEVSEAARAGLASTGPDPGLLLWLGRAEHELGRSAIAERALLDGLALLPHDVDLLCAYADVCAANGQVDKAGKLVDLAAAQDPHSPVVYAARVQVAYARGDDKAAQRISQEFVAAYPENPAAHALLGGISAARGQVGAAYAGFRQAAATAPAEHSFAESALELKAAQHPLMWPLRPVLRFGALKVWIAAILLIFGLRAIGLAPLGGLLGLCWLVYCIYSWVVPPLVRRWVRRAWR</sequence>
<dbReference type="EMBL" id="BOMV01000009">
    <property type="protein sequence ID" value="GIE94081.1"/>
    <property type="molecule type" value="Genomic_DNA"/>
</dbReference>
<evidence type="ECO:0008006" key="4">
    <source>
        <dbReference type="Google" id="ProtNLM"/>
    </source>
</evidence>
<dbReference type="AlphaFoldDB" id="A0A919JS00"/>
<reference evidence="2" key="1">
    <citation type="submission" date="2021-01" db="EMBL/GenBank/DDBJ databases">
        <title>Whole genome shotgun sequence of Actinoplanes rishiriensis NBRC 108556.</title>
        <authorList>
            <person name="Komaki H."/>
            <person name="Tamura T."/>
        </authorList>
    </citation>
    <scope>NUCLEOTIDE SEQUENCE</scope>
    <source>
        <strain evidence="2">NBRC 108556</strain>
    </source>
</reference>
<dbReference type="Pfam" id="PF13432">
    <property type="entry name" value="TPR_16"/>
    <property type="match status" value="1"/>
</dbReference>
<dbReference type="Gene3D" id="1.25.40.10">
    <property type="entry name" value="Tetratricopeptide repeat domain"/>
    <property type="match status" value="1"/>
</dbReference>
<keyword evidence="1" id="KW-0472">Membrane</keyword>
<name>A0A919JS00_9ACTN</name>
<evidence type="ECO:0000256" key="1">
    <source>
        <dbReference type="SAM" id="Phobius"/>
    </source>
</evidence>
<gene>
    <name evidence="2" type="ORF">Ari01nite_15460</name>
</gene>
<accession>A0A919JS00</accession>
<dbReference type="InterPro" id="IPR011990">
    <property type="entry name" value="TPR-like_helical_dom_sf"/>
</dbReference>
<feature type="transmembrane region" description="Helical" evidence="1">
    <location>
        <begin position="259"/>
        <end position="280"/>
    </location>
</feature>
<feature type="transmembrane region" description="Helical" evidence="1">
    <location>
        <begin position="231"/>
        <end position="253"/>
    </location>
</feature>